<feature type="compositionally biased region" description="Low complexity" evidence="1">
    <location>
        <begin position="251"/>
        <end position="262"/>
    </location>
</feature>
<accession>A0ABD3NSA0</accession>
<sequence length="627" mass="69110">MNEIPGQPKRSHRDNWTTVISSHQSPAYEDGKILEVSFNRNPCSKPILILTMGASPQQNATRFYLRGARNKTHTSTDSNLHRSNGNDIPIENQDSSCIRPTVKSRNATPSLSATTTSSKPFSPKVVYKKCFHSSNATPCGNNPSSEYMIPQEKKCLRFSVSPDEEESGSMQIIMLESEDGIITSDRAKTNRPLSRSSNSSAEKDRDISTSNNQNPNTEVGIITVATGGEKRGSKLGSLFKSGGKKGGGGEQNNDSANNNNAGGEEDNANDNSNNGEDNGKSGDKRDGSPGENNNNPKSTFDPLTYFGAQRTAFAKQSTLPIHRGCESTAPTSYPSWTPASGKGFHVRVGPNYPKNGKKAPSMASLYEVYCVRYFRSPCRTVGGATRIMPLPEMVERCRCGDDDGNDKETDTNGEKQALNGSNSSHPELRGTKIPDVLVVHFMLPYEPPNMFKQKDDGPGGECVYYLRPSQRFLDEVSGKIPITPATRLFCRWCNECQSNLEMRSRFKCMALVKDIDKHNFGLLKSYNGKPVLITESGRVCSGFHGDMRYLEMTANVHYWAFMAKKGFVSLIPKFKNMQMEVGFTIEGRSDNELPECMLGSTVLSYISEDTGPMITPEMQEPVHEHQS</sequence>
<gene>
    <name evidence="3" type="ORF">HJC23_011658</name>
</gene>
<dbReference type="PANTHER" id="PTHR31558:SF35">
    <property type="entry name" value="PROTEIN ENHANCED DISEASE RESISTANCE 2 C-TERMINAL DOMAIN-CONTAINING PROTEIN"/>
    <property type="match status" value="1"/>
</dbReference>
<dbReference type="Proteomes" id="UP001516023">
    <property type="component" value="Unassembled WGS sequence"/>
</dbReference>
<organism evidence="3 4">
    <name type="scientific">Cyclotella cryptica</name>
    <dbReference type="NCBI Taxonomy" id="29204"/>
    <lineage>
        <taxon>Eukaryota</taxon>
        <taxon>Sar</taxon>
        <taxon>Stramenopiles</taxon>
        <taxon>Ochrophyta</taxon>
        <taxon>Bacillariophyta</taxon>
        <taxon>Coscinodiscophyceae</taxon>
        <taxon>Thalassiosirophycidae</taxon>
        <taxon>Stephanodiscales</taxon>
        <taxon>Stephanodiscaceae</taxon>
        <taxon>Cyclotella</taxon>
    </lineage>
</organism>
<feature type="compositionally biased region" description="Basic and acidic residues" evidence="1">
    <location>
        <begin position="404"/>
        <end position="413"/>
    </location>
</feature>
<feature type="compositionally biased region" description="Low complexity" evidence="1">
    <location>
        <begin position="107"/>
        <end position="118"/>
    </location>
</feature>
<feature type="domain" description="Protein ENHANCED DISEASE RESISTANCE 2 C-terminal" evidence="2">
    <location>
        <begin position="336"/>
        <end position="606"/>
    </location>
</feature>
<feature type="compositionally biased region" description="Basic and acidic residues" evidence="1">
    <location>
        <begin position="277"/>
        <end position="288"/>
    </location>
</feature>
<dbReference type="Pfam" id="PF07059">
    <property type="entry name" value="EDR2_C"/>
    <property type="match status" value="1"/>
</dbReference>
<dbReference type="EMBL" id="JABMIG020000428">
    <property type="protein sequence ID" value="KAL3778562.1"/>
    <property type="molecule type" value="Genomic_DNA"/>
</dbReference>
<feature type="compositionally biased region" description="Polar residues" evidence="1">
    <location>
        <begin position="208"/>
        <end position="217"/>
    </location>
</feature>
<protein>
    <recommendedName>
        <fullName evidence="2">Protein ENHANCED DISEASE RESISTANCE 2 C-terminal domain-containing protein</fullName>
    </recommendedName>
</protein>
<feature type="region of interest" description="Disordered" evidence="1">
    <location>
        <begin position="69"/>
        <end position="120"/>
    </location>
</feature>
<keyword evidence="4" id="KW-1185">Reference proteome</keyword>
<name>A0ABD3NSA0_9STRA</name>
<evidence type="ECO:0000313" key="3">
    <source>
        <dbReference type="EMBL" id="KAL3778562.1"/>
    </source>
</evidence>
<feature type="compositionally biased region" description="Polar residues" evidence="1">
    <location>
        <begin position="191"/>
        <end position="200"/>
    </location>
</feature>
<evidence type="ECO:0000313" key="4">
    <source>
        <dbReference type="Proteomes" id="UP001516023"/>
    </source>
</evidence>
<dbReference type="AlphaFoldDB" id="A0ABD3NSA0"/>
<feature type="region of interest" description="Disordered" evidence="1">
    <location>
        <begin position="404"/>
        <end position="429"/>
    </location>
</feature>
<comment type="caution">
    <text evidence="3">The sequence shown here is derived from an EMBL/GenBank/DDBJ whole genome shotgun (WGS) entry which is preliminary data.</text>
</comment>
<proteinExistence type="predicted"/>
<dbReference type="InterPro" id="IPR009769">
    <property type="entry name" value="EDR2_C"/>
</dbReference>
<reference evidence="3 4" key="1">
    <citation type="journal article" date="2020" name="G3 (Bethesda)">
        <title>Improved Reference Genome for Cyclotella cryptica CCMP332, a Model for Cell Wall Morphogenesis, Salinity Adaptation, and Lipid Production in Diatoms (Bacillariophyta).</title>
        <authorList>
            <person name="Roberts W.R."/>
            <person name="Downey K.M."/>
            <person name="Ruck E.C."/>
            <person name="Traller J.C."/>
            <person name="Alverson A.J."/>
        </authorList>
    </citation>
    <scope>NUCLEOTIDE SEQUENCE [LARGE SCALE GENOMIC DNA]</scope>
    <source>
        <strain evidence="3 4">CCMP332</strain>
    </source>
</reference>
<dbReference type="PANTHER" id="PTHR31558">
    <property type="entry name" value="CW14 PROTEIN"/>
    <property type="match status" value="1"/>
</dbReference>
<feature type="compositionally biased region" description="Polar residues" evidence="1">
    <location>
        <begin position="73"/>
        <end position="106"/>
    </location>
</feature>
<evidence type="ECO:0000256" key="1">
    <source>
        <dbReference type="SAM" id="MobiDB-lite"/>
    </source>
</evidence>
<evidence type="ECO:0000259" key="2">
    <source>
        <dbReference type="Pfam" id="PF07059"/>
    </source>
</evidence>
<feature type="region of interest" description="Disordered" evidence="1">
    <location>
        <begin position="180"/>
        <end position="303"/>
    </location>
</feature>